<accession>A0A238XNX9</accession>
<name>A0A238XNX9_HALVU</name>
<dbReference type="Gene3D" id="6.10.250.3150">
    <property type="match status" value="1"/>
</dbReference>
<keyword evidence="3" id="KW-1185">Reference proteome</keyword>
<evidence type="ECO:0000313" key="2">
    <source>
        <dbReference type="EMBL" id="SNR60153.1"/>
    </source>
</evidence>
<evidence type="ECO:0000256" key="1">
    <source>
        <dbReference type="SAM" id="MobiDB-lite"/>
    </source>
</evidence>
<evidence type="ECO:0000313" key="3">
    <source>
        <dbReference type="Proteomes" id="UP000198397"/>
    </source>
</evidence>
<dbReference type="EMBL" id="FZNQ01000020">
    <property type="protein sequence ID" value="SNR60153.1"/>
    <property type="molecule type" value="Genomic_DNA"/>
</dbReference>
<reference evidence="2 3" key="1">
    <citation type="submission" date="2017-06" db="EMBL/GenBank/DDBJ databases">
        <authorList>
            <person name="Kim H.J."/>
            <person name="Triplett B.A."/>
        </authorList>
    </citation>
    <scope>NUCLEOTIDE SEQUENCE [LARGE SCALE GENOMIC DNA]</scope>
    <source>
        <strain evidence="2 3">DSM 8800</strain>
    </source>
</reference>
<organism evidence="2 3">
    <name type="scientific">Halorubrum vacuolatum</name>
    <name type="common">Natronobacterium vacuolatum</name>
    <dbReference type="NCBI Taxonomy" id="63740"/>
    <lineage>
        <taxon>Archaea</taxon>
        <taxon>Methanobacteriati</taxon>
        <taxon>Methanobacteriota</taxon>
        <taxon>Stenosarchaea group</taxon>
        <taxon>Halobacteria</taxon>
        <taxon>Halobacteriales</taxon>
        <taxon>Haloferacaceae</taxon>
        <taxon>Halorubrum</taxon>
    </lineage>
</organism>
<feature type="region of interest" description="Disordered" evidence="1">
    <location>
        <begin position="300"/>
        <end position="348"/>
    </location>
</feature>
<dbReference type="SUPFAM" id="SSF58113">
    <property type="entry name" value="Apolipoprotein A-I"/>
    <property type="match status" value="1"/>
</dbReference>
<feature type="compositionally biased region" description="Low complexity" evidence="1">
    <location>
        <begin position="317"/>
        <end position="334"/>
    </location>
</feature>
<protein>
    <submittedName>
        <fullName evidence="2">Uncharacterized protein</fullName>
    </submittedName>
</protein>
<gene>
    <name evidence="2" type="ORF">SAMN06264855_12020</name>
</gene>
<proteinExistence type="predicted"/>
<dbReference type="AlphaFoldDB" id="A0A238XNX9"/>
<dbReference type="RefSeq" id="WP_089385664.1">
    <property type="nucleotide sequence ID" value="NZ_FZNQ01000020.1"/>
</dbReference>
<sequence length="348" mass="37390">MSDIDAFDEVIDEAAAAAGIERTEVLMRALIAIAEAEGVDVPSMEELETIEDRLVELETAADGSTDGEELTDDRTDLHADISELHEDVADLSAQVSELAEDLDELSDDLSEVRNDTEEKIEDVRTRLVRIYREAEQKAPADHDHPELASTVETLRETVAELEDRTTDGSPADAFDAGEDNATSDAVGELRGTVADLADRIESMESTVEGGEVDTDVSEKLSRIANAVVSVQRRLRVVERRTTDAETLTRLTALANTHGIRKAACTHCEETVRLTLLTAPRCPHCDREFSDLTPKSGFFGTSRLIAGDPPALEGEVAGSGDAAGSRGSGTDDTGSVPTEGPGGTRDDRR</sequence>
<feature type="region of interest" description="Disordered" evidence="1">
    <location>
        <begin position="163"/>
        <end position="182"/>
    </location>
</feature>
<dbReference type="Proteomes" id="UP000198397">
    <property type="component" value="Unassembled WGS sequence"/>
</dbReference>
<dbReference type="OrthoDB" id="178000at2157"/>